<evidence type="ECO:0000256" key="4">
    <source>
        <dbReference type="ARBA" id="ARBA00022989"/>
    </source>
</evidence>
<organism evidence="8 9">
    <name type="scientific">Vibrio casei</name>
    <dbReference type="NCBI Taxonomy" id="673372"/>
    <lineage>
        <taxon>Bacteria</taxon>
        <taxon>Pseudomonadati</taxon>
        <taxon>Pseudomonadota</taxon>
        <taxon>Gammaproteobacteria</taxon>
        <taxon>Vibrionales</taxon>
        <taxon>Vibrionaceae</taxon>
        <taxon>Vibrio</taxon>
    </lineage>
</organism>
<comment type="subcellular location">
    <subcellularLocation>
        <location evidence="1">Cell membrane</location>
        <topology evidence="1">Multi-pass membrane protein</topology>
    </subcellularLocation>
</comment>
<proteinExistence type="predicted"/>
<keyword evidence="2" id="KW-1003">Cell membrane</keyword>
<dbReference type="Gene3D" id="1.20.81.30">
    <property type="entry name" value="Type II secretion system (T2SS), domain F"/>
    <property type="match status" value="1"/>
</dbReference>
<accession>A0A368LFK9</accession>
<evidence type="ECO:0000313" key="8">
    <source>
        <dbReference type="EMBL" id="RCS68357.1"/>
    </source>
</evidence>
<feature type="transmembrane region" description="Helical" evidence="6">
    <location>
        <begin position="100"/>
        <end position="121"/>
    </location>
</feature>
<dbReference type="RefSeq" id="WP_086959326.1">
    <property type="nucleotide sequence ID" value="NZ_AP018680.1"/>
</dbReference>
<dbReference type="InterPro" id="IPR018076">
    <property type="entry name" value="T2SS_GspF_dom"/>
</dbReference>
<feature type="transmembrane region" description="Helical" evidence="6">
    <location>
        <begin position="6"/>
        <end position="24"/>
    </location>
</feature>
<dbReference type="PANTHER" id="PTHR35007:SF2">
    <property type="entry name" value="PILUS ASSEMBLE PROTEIN"/>
    <property type="match status" value="1"/>
</dbReference>
<dbReference type="Proteomes" id="UP000252479">
    <property type="component" value="Unassembled WGS sequence"/>
</dbReference>
<evidence type="ECO:0000313" key="9">
    <source>
        <dbReference type="Proteomes" id="UP000252479"/>
    </source>
</evidence>
<feature type="transmembrane region" description="Helical" evidence="6">
    <location>
        <begin position="280"/>
        <end position="302"/>
    </location>
</feature>
<feature type="domain" description="Type II secretion system protein GspF" evidence="7">
    <location>
        <begin position="168"/>
        <end position="294"/>
    </location>
</feature>
<dbReference type="EMBL" id="QPGL01000005">
    <property type="protein sequence ID" value="RCS68357.1"/>
    <property type="molecule type" value="Genomic_DNA"/>
</dbReference>
<comment type="caution">
    <text evidence="8">The sequence shown here is derived from an EMBL/GenBank/DDBJ whole genome shotgun (WGS) entry which is preliminary data.</text>
</comment>
<evidence type="ECO:0000256" key="5">
    <source>
        <dbReference type="ARBA" id="ARBA00023136"/>
    </source>
</evidence>
<evidence type="ECO:0000259" key="7">
    <source>
        <dbReference type="Pfam" id="PF00482"/>
    </source>
</evidence>
<dbReference type="Pfam" id="PF00482">
    <property type="entry name" value="T2SSF"/>
    <property type="match status" value="1"/>
</dbReference>
<keyword evidence="5 6" id="KW-0472">Membrane</keyword>
<reference evidence="8 9" key="1">
    <citation type="journal article" date="2017" name="Elife">
        <title>Extensive horizontal gene transfer in cheese-associated bacteria.</title>
        <authorList>
            <person name="Bonham K.S."/>
            <person name="Wolfe B.E."/>
            <person name="Dutton R.J."/>
        </authorList>
    </citation>
    <scope>NUCLEOTIDE SEQUENCE [LARGE SCALE GENOMIC DNA]</scope>
    <source>
        <strain evidence="8 9">JB196</strain>
    </source>
</reference>
<gene>
    <name evidence="8" type="ORF">CIK83_17790</name>
</gene>
<evidence type="ECO:0000256" key="3">
    <source>
        <dbReference type="ARBA" id="ARBA00022692"/>
    </source>
</evidence>
<dbReference type="GeneID" id="303190776"/>
<name>A0A368LFK9_9VIBR</name>
<dbReference type="GO" id="GO:0005886">
    <property type="term" value="C:plasma membrane"/>
    <property type="evidence" value="ECO:0007669"/>
    <property type="project" value="UniProtKB-SubCell"/>
</dbReference>
<feature type="transmembrane region" description="Helical" evidence="6">
    <location>
        <begin position="127"/>
        <end position="148"/>
    </location>
</feature>
<dbReference type="InterPro" id="IPR042094">
    <property type="entry name" value="T2SS_GspF_sf"/>
</dbReference>
<evidence type="ECO:0000256" key="2">
    <source>
        <dbReference type="ARBA" id="ARBA00022475"/>
    </source>
</evidence>
<keyword evidence="9" id="KW-1185">Reference proteome</keyword>
<keyword evidence="4 6" id="KW-1133">Transmembrane helix</keyword>
<evidence type="ECO:0000256" key="1">
    <source>
        <dbReference type="ARBA" id="ARBA00004651"/>
    </source>
</evidence>
<dbReference type="AlphaFoldDB" id="A0A368LFK9"/>
<keyword evidence="3 6" id="KW-0812">Transmembrane</keyword>
<evidence type="ECO:0000256" key="6">
    <source>
        <dbReference type="SAM" id="Phobius"/>
    </source>
</evidence>
<dbReference type="OrthoDB" id="8534919at2"/>
<dbReference type="PANTHER" id="PTHR35007">
    <property type="entry name" value="INTEGRAL MEMBRANE PROTEIN-RELATED"/>
    <property type="match status" value="1"/>
</dbReference>
<protein>
    <submittedName>
        <fullName evidence="8">Type II secretion system F family protein</fullName>
    </submittedName>
</protein>
<sequence length="308" mass="35016">MGTEFFFWLAASFLLLALSAFLWMQSLTVTTLEAQQAQAVKAQNLKARSKMRSEERKEKWLQKGQKLWGRVKQQNQQRLTDMVSTMRQAGYISSREQTVCLFKVLLAWIVISAVFFGQQFFSEQTATHGVLSFIIFVCFLLWMTLRWFRYKAKSRAKKMDDEILITVHLMSILWQVGLSLESLLRAYHQEAEELTPELNKEIGLILARIDTGQNREQVFNDMASRTLSIGFQDLLTMMSQAGDSGGGLKSAFQSLAKILQDRKRTDLQEKVTKMSGKISVIMMVFMFPALFIVLGGPAALALKTALGD</sequence>